<dbReference type="GeneID" id="121393270"/>
<dbReference type="PANTHER" id="PTHR21301:SF12">
    <property type="match status" value="1"/>
</dbReference>
<dbReference type="InterPro" id="IPR000305">
    <property type="entry name" value="GIY-YIG_endonuc"/>
</dbReference>
<dbReference type="KEGG" id="xla:121393270"/>
<sequence>MSSVFQPMAILLDDVLNPIVTRTKSYVRDTTDFINKINTIHCTNDNILLCTMDVASLYTSIPHDLGIDTVKRNIQELQLPTGVDSMLLQFLEWVLKKNYFVFENKYYEQSQGTSMGSNVAPAYANLFMARFEDEFVYTSTFWPSICTWLRYIDDLFFIWQDTEEKLQSFCEYLNTRLPTIKFTLEFDKTEIHFLDVKVEMDQKLKPWTTNPPIMAYKRPPNLRDRLVHAVQEPMKKQGTWLSDTKGMYRCGRCVNCNFSIRSDKFYHPKTGKEYAIGDYINCQTDFVIYLLKCPCGKIYVGETTRTLTTRIGEHRSDIRLNKITSPVARHFMAERHQVSQLRFMGIERVMTPKRGGDREILLKQRELKWIYKLNALSPDGLNEDREFSVFL</sequence>
<dbReference type="PROSITE" id="PS50164">
    <property type="entry name" value="GIY_YIG"/>
    <property type="match status" value="1"/>
</dbReference>
<evidence type="ECO:0000313" key="4">
    <source>
        <dbReference type="RefSeq" id="XP_041417138.1"/>
    </source>
</evidence>
<dbReference type="InterPro" id="IPR043502">
    <property type="entry name" value="DNA/RNA_pol_sf"/>
</dbReference>
<keyword evidence="3" id="KW-1185">Reference proteome</keyword>
<dbReference type="Pfam" id="PF00078">
    <property type="entry name" value="RVT_1"/>
    <property type="match status" value="1"/>
</dbReference>
<feature type="domain" description="GIY-YIG" evidence="1">
    <location>
        <begin position="284"/>
        <end position="373"/>
    </location>
</feature>
<feature type="domain" description="Reverse transcriptase" evidence="2">
    <location>
        <begin position="1"/>
        <end position="212"/>
    </location>
</feature>
<dbReference type="InterPro" id="IPR035901">
    <property type="entry name" value="GIY-YIG_endonuc_sf"/>
</dbReference>
<evidence type="ECO:0000313" key="3">
    <source>
        <dbReference type="Proteomes" id="UP000186698"/>
    </source>
</evidence>
<name>A0A8J1KK82_XENLA</name>
<evidence type="ECO:0000259" key="2">
    <source>
        <dbReference type="PROSITE" id="PS50878"/>
    </source>
</evidence>
<dbReference type="RefSeq" id="XP_041417138.1">
    <property type="nucleotide sequence ID" value="XM_041561204.1"/>
</dbReference>
<dbReference type="CDD" id="cd10442">
    <property type="entry name" value="GIY-YIG_PLEs"/>
    <property type="match status" value="1"/>
</dbReference>
<dbReference type="SUPFAM" id="SSF82771">
    <property type="entry name" value="GIY-YIG endonuclease"/>
    <property type="match status" value="1"/>
</dbReference>
<dbReference type="Gene3D" id="3.40.1440.10">
    <property type="entry name" value="GIY-YIG endonuclease"/>
    <property type="match status" value="1"/>
</dbReference>
<dbReference type="SUPFAM" id="SSF56672">
    <property type="entry name" value="DNA/RNA polymerases"/>
    <property type="match status" value="1"/>
</dbReference>
<gene>
    <name evidence="4" type="primary">LOC121393270</name>
</gene>
<organism evidence="3 4">
    <name type="scientific">Xenopus laevis</name>
    <name type="common">African clawed frog</name>
    <dbReference type="NCBI Taxonomy" id="8355"/>
    <lineage>
        <taxon>Eukaryota</taxon>
        <taxon>Metazoa</taxon>
        <taxon>Chordata</taxon>
        <taxon>Craniata</taxon>
        <taxon>Vertebrata</taxon>
        <taxon>Euteleostomi</taxon>
        <taxon>Amphibia</taxon>
        <taxon>Batrachia</taxon>
        <taxon>Anura</taxon>
        <taxon>Pipoidea</taxon>
        <taxon>Pipidae</taxon>
        <taxon>Xenopodinae</taxon>
        <taxon>Xenopus</taxon>
        <taxon>Xenopus</taxon>
    </lineage>
</organism>
<accession>A0A8J1KK82</accession>
<dbReference type="PANTHER" id="PTHR21301">
    <property type="entry name" value="REVERSE TRANSCRIPTASE"/>
    <property type="match status" value="1"/>
</dbReference>
<dbReference type="Proteomes" id="UP000186698">
    <property type="component" value="Chromosome 4S"/>
</dbReference>
<proteinExistence type="predicted"/>
<dbReference type="AlphaFoldDB" id="A0A8J1KK82"/>
<reference evidence="4" key="1">
    <citation type="submission" date="2025-08" db="UniProtKB">
        <authorList>
            <consortium name="RefSeq"/>
        </authorList>
    </citation>
    <scope>IDENTIFICATION</scope>
    <source>
        <strain evidence="4">J_2021</strain>
        <tissue evidence="4">Erythrocytes</tissue>
    </source>
</reference>
<protein>
    <submittedName>
        <fullName evidence="4">Uncharacterized protein LOC121393270 isoform X1</fullName>
    </submittedName>
</protein>
<evidence type="ECO:0000259" key="1">
    <source>
        <dbReference type="PROSITE" id="PS50164"/>
    </source>
</evidence>
<dbReference type="PROSITE" id="PS50878">
    <property type="entry name" value="RT_POL"/>
    <property type="match status" value="1"/>
</dbReference>
<dbReference type="InterPro" id="IPR000477">
    <property type="entry name" value="RT_dom"/>
</dbReference>